<dbReference type="InterPro" id="IPR002818">
    <property type="entry name" value="DJ-1/PfpI"/>
</dbReference>
<dbReference type="InterPro" id="IPR029062">
    <property type="entry name" value="Class_I_gatase-like"/>
</dbReference>
<comment type="caution">
    <text evidence="2">The sequence shown here is derived from an EMBL/GenBank/DDBJ whole genome shotgun (WGS) entry which is preliminary data.</text>
</comment>
<dbReference type="InterPro" id="IPR050325">
    <property type="entry name" value="Prot/Nucl_acid_deglycase"/>
</dbReference>
<dbReference type="PANTHER" id="PTHR48094:SF12">
    <property type="entry name" value="PARKINSON DISEASE PROTEIN 7 HOMOLOG"/>
    <property type="match status" value="1"/>
</dbReference>
<proteinExistence type="predicted"/>
<feature type="domain" description="DJ-1/PfpI" evidence="1">
    <location>
        <begin position="2"/>
        <end position="161"/>
    </location>
</feature>
<accession>A0A2A7MKA5</accession>
<dbReference type="RefSeq" id="WP_058296398.1">
    <property type="nucleotide sequence ID" value="NZ_CAMRXG010000063.1"/>
</dbReference>
<sequence length="185" mass="20417">MKTVCILLAEGFEEVEALTVSDIMRRANVTCDLVSIDKEYVTSSHNVTVKADKIFHENMEYDLVVLPGGMPGASNLRDDDRVIKFVKKQNKEGKLIGAICAAPIVFGKAGLTEDREITSYPGYEDELPNCEYSEEAVVVDGNIITSRGPATAMTFSYKLLEALGYEDKVNSIASGMLYKMFIDIK</sequence>
<dbReference type="CDD" id="cd03135">
    <property type="entry name" value="GATase1_DJ-1"/>
    <property type="match status" value="1"/>
</dbReference>
<evidence type="ECO:0000259" key="1">
    <source>
        <dbReference type="Pfam" id="PF01965"/>
    </source>
</evidence>
<evidence type="ECO:0000313" key="2">
    <source>
        <dbReference type="EMBL" id="PEG32252.1"/>
    </source>
</evidence>
<dbReference type="InterPro" id="IPR006287">
    <property type="entry name" value="DJ-1"/>
</dbReference>
<dbReference type="NCBIfam" id="TIGR01383">
    <property type="entry name" value="not_thiJ"/>
    <property type="match status" value="1"/>
</dbReference>
<organism evidence="2 3">
    <name type="scientific">Clostridium neonatale</name>
    <dbReference type="NCBI Taxonomy" id="137838"/>
    <lineage>
        <taxon>Bacteria</taxon>
        <taxon>Bacillati</taxon>
        <taxon>Bacillota</taxon>
        <taxon>Clostridia</taxon>
        <taxon>Eubacteriales</taxon>
        <taxon>Clostridiaceae</taxon>
        <taxon>Clostridium</taxon>
    </lineage>
</organism>
<dbReference type="AlphaFoldDB" id="A0A2A7MKA5"/>
<dbReference type="Pfam" id="PF01965">
    <property type="entry name" value="DJ-1_PfpI"/>
    <property type="match status" value="1"/>
</dbReference>
<dbReference type="OrthoDB" id="9800516at2"/>
<protein>
    <submittedName>
        <fullName evidence="2">DJ-1 family protein</fullName>
    </submittedName>
</protein>
<evidence type="ECO:0000313" key="3">
    <source>
        <dbReference type="Proteomes" id="UP000220840"/>
    </source>
</evidence>
<gene>
    <name evidence="2" type="ORF">CQ394_11325</name>
</gene>
<dbReference type="Gene3D" id="3.40.50.880">
    <property type="match status" value="1"/>
</dbReference>
<dbReference type="EMBL" id="PDCJ01000001">
    <property type="protein sequence ID" value="PEG32252.1"/>
    <property type="molecule type" value="Genomic_DNA"/>
</dbReference>
<dbReference type="STRING" id="137838.GCA_001458595_03754"/>
<dbReference type="Proteomes" id="UP000220840">
    <property type="component" value="Unassembled WGS sequence"/>
</dbReference>
<dbReference type="GO" id="GO:0005737">
    <property type="term" value="C:cytoplasm"/>
    <property type="evidence" value="ECO:0007669"/>
    <property type="project" value="TreeGrafter"/>
</dbReference>
<dbReference type="SUPFAM" id="SSF52317">
    <property type="entry name" value="Class I glutamine amidotransferase-like"/>
    <property type="match status" value="1"/>
</dbReference>
<name>A0A2A7MKA5_9CLOT</name>
<keyword evidence="3" id="KW-1185">Reference proteome</keyword>
<reference evidence="2 3" key="1">
    <citation type="submission" date="2017-10" db="EMBL/GenBank/DDBJ databases">
        <title>Effective Description of Clostridium neonatale sp. nov. linked to necrotizing enterocolitis in neonates and a clarification of species assignable to the genus Clostridium (Prazmowski 1880) emend. Lawson and Rainey 2016.</title>
        <authorList>
            <person name="Bernard K."/>
            <person name="Burdz T."/>
            <person name="Wiebe D."/>
            <person name="Balcewich B."/>
            <person name="Alfa M."/>
            <person name="Bernier A.-M."/>
        </authorList>
    </citation>
    <scope>NUCLEOTIDE SEQUENCE [LARGE SCALE GENOMIC DNA]</scope>
    <source>
        <strain evidence="2 3">LCDC99A005</strain>
    </source>
</reference>
<dbReference type="PANTHER" id="PTHR48094">
    <property type="entry name" value="PROTEIN/NUCLEIC ACID DEGLYCASE DJ-1-RELATED"/>
    <property type="match status" value="1"/>
</dbReference>